<feature type="transmembrane region" description="Helical" evidence="1">
    <location>
        <begin position="85"/>
        <end position="105"/>
    </location>
</feature>
<sequence length="241" mass="25885">MPKPADVMITTAIYQQQYEVSKFLRIKPMALGILEILIALFGLGLTIWSNIFFLLWSPVIFIIIGAITVLAAHTCKPCLVKSSQILSFVNFAVVAIALRSHLFFTRGVPCFVLISCDILIFIFSVAIASTSCSCCCEPKPRPVTVSYMNTDLPVNHIVLMGQSDASAMAQPVSSVLYMLPAADGQVPSALLPNCSPFLNASPPNYSPVPATPPPTYDQISAALLPNNGPVPSAPPPAYEVM</sequence>
<gene>
    <name evidence="2" type="ORF">ABG768_006768</name>
</gene>
<feature type="transmembrane region" description="Helical" evidence="1">
    <location>
        <begin position="54"/>
        <end position="73"/>
    </location>
</feature>
<evidence type="ECO:0000256" key="1">
    <source>
        <dbReference type="SAM" id="Phobius"/>
    </source>
</evidence>
<reference evidence="2 3" key="1">
    <citation type="submission" date="2024-05" db="EMBL/GenBank/DDBJ databases">
        <title>A high-quality chromosomal-level genome assembly of Topmouth culter (Culter alburnus).</title>
        <authorList>
            <person name="Zhao H."/>
        </authorList>
    </citation>
    <scope>NUCLEOTIDE SEQUENCE [LARGE SCALE GENOMIC DNA]</scope>
    <source>
        <strain evidence="2">CATC2023</strain>
        <tissue evidence="2">Muscle</tissue>
    </source>
</reference>
<evidence type="ECO:0000313" key="3">
    <source>
        <dbReference type="Proteomes" id="UP001479290"/>
    </source>
</evidence>
<keyword evidence="1" id="KW-0472">Membrane</keyword>
<keyword evidence="1" id="KW-0812">Transmembrane</keyword>
<dbReference type="Proteomes" id="UP001479290">
    <property type="component" value="Unassembled WGS sequence"/>
</dbReference>
<dbReference type="EMBL" id="JAWDJR010000014">
    <property type="protein sequence ID" value="KAK9963595.1"/>
    <property type="molecule type" value="Genomic_DNA"/>
</dbReference>
<dbReference type="AlphaFoldDB" id="A0AAW1ZTT1"/>
<comment type="caution">
    <text evidence="2">The sequence shown here is derived from an EMBL/GenBank/DDBJ whole genome shotgun (WGS) entry which is preliminary data.</text>
</comment>
<proteinExistence type="predicted"/>
<name>A0AAW1ZTT1_CULAL</name>
<organism evidence="2 3">
    <name type="scientific">Culter alburnus</name>
    <name type="common">Topmouth culter</name>
    <dbReference type="NCBI Taxonomy" id="194366"/>
    <lineage>
        <taxon>Eukaryota</taxon>
        <taxon>Metazoa</taxon>
        <taxon>Chordata</taxon>
        <taxon>Craniata</taxon>
        <taxon>Vertebrata</taxon>
        <taxon>Euteleostomi</taxon>
        <taxon>Actinopterygii</taxon>
        <taxon>Neopterygii</taxon>
        <taxon>Teleostei</taxon>
        <taxon>Ostariophysi</taxon>
        <taxon>Cypriniformes</taxon>
        <taxon>Xenocyprididae</taxon>
        <taxon>Xenocypridinae</taxon>
        <taxon>Culter</taxon>
    </lineage>
</organism>
<accession>A0AAW1ZTT1</accession>
<protein>
    <submittedName>
        <fullName evidence="2">Uncharacterized protein</fullName>
    </submittedName>
</protein>
<feature type="transmembrane region" description="Helical" evidence="1">
    <location>
        <begin position="111"/>
        <end position="132"/>
    </location>
</feature>
<evidence type="ECO:0000313" key="2">
    <source>
        <dbReference type="EMBL" id="KAK9963595.1"/>
    </source>
</evidence>
<keyword evidence="3" id="KW-1185">Reference proteome</keyword>
<keyword evidence="1" id="KW-1133">Transmembrane helix</keyword>
<feature type="transmembrane region" description="Helical" evidence="1">
    <location>
        <begin position="29"/>
        <end position="48"/>
    </location>
</feature>